<keyword evidence="4" id="KW-0804">Transcription</keyword>
<keyword evidence="8" id="KW-1185">Reference proteome</keyword>
<dbReference type="InterPro" id="IPR050536">
    <property type="entry name" value="DtxR_MntR_Metal-Reg"/>
</dbReference>
<reference evidence="7 8" key="1">
    <citation type="submission" date="2020-08" db="EMBL/GenBank/DDBJ databases">
        <title>Genomic Encyclopedia of Type Strains, Phase IV (KMG-IV): sequencing the most valuable type-strain genomes for metagenomic binning, comparative biology and taxonomic classification.</title>
        <authorList>
            <person name="Goeker M."/>
        </authorList>
    </citation>
    <scope>NUCLEOTIDE SEQUENCE [LARGE SCALE GENOMIC DNA]</scope>
    <source>
        <strain evidence="7 8">DSM 23562</strain>
    </source>
</reference>
<evidence type="ECO:0000256" key="1">
    <source>
        <dbReference type="ARBA" id="ARBA00007871"/>
    </source>
</evidence>
<dbReference type="Gene3D" id="1.10.60.10">
    <property type="entry name" value="Iron dependent repressor, metal binding and dimerisation domain"/>
    <property type="match status" value="1"/>
</dbReference>
<feature type="domain" description="Iron dependent repressor metal binding and dimerisation" evidence="6">
    <location>
        <begin position="71"/>
        <end position="140"/>
    </location>
</feature>
<organism evidence="7 8">
    <name type="scientific">Armatimonas rosea</name>
    <dbReference type="NCBI Taxonomy" id="685828"/>
    <lineage>
        <taxon>Bacteria</taxon>
        <taxon>Bacillati</taxon>
        <taxon>Armatimonadota</taxon>
        <taxon>Armatimonadia</taxon>
        <taxon>Armatimonadales</taxon>
        <taxon>Armatimonadaceae</taxon>
        <taxon>Armatimonas</taxon>
    </lineage>
</organism>
<dbReference type="InterPro" id="IPR001367">
    <property type="entry name" value="Fe_dep_repressor"/>
</dbReference>
<dbReference type="PANTHER" id="PTHR33238">
    <property type="entry name" value="IRON (METAL) DEPENDENT REPRESSOR, DTXR FAMILY"/>
    <property type="match status" value="1"/>
</dbReference>
<dbReference type="GO" id="GO:0003700">
    <property type="term" value="F:DNA-binding transcription factor activity"/>
    <property type="evidence" value="ECO:0007669"/>
    <property type="project" value="InterPro"/>
</dbReference>
<protein>
    <submittedName>
        <fullName evidence="7">Mn-dependent DtxR family transcriptional regulator</fullName>
    </submittedName>
</protein>
<evidence type="ECO:0000259" key="6">
    <source>
        <dbReference type="Pfam" id="PF02742"/>
    </source>
</evidence>
<dbReference type="SUPFAM" id="SSF47979">
    <property type="entry name" value="Iron-dependent repressor protein, dimerization domain"/>
    <property type="match status" value="1"/>
</dbReference>
<dbReference type="InterPro" id="IPR036388">
    <property type="entry name" value="WH-like_DNA-bd_sf"/>
</dbReference>
<dbReference type="SUPFAM" id="SSF46785">
    <property type="entry name" value="Winged helix' DNA-binding domain"/>
    <property type="match status" value="1"/>
</dbReference>
<evidence type="ECO:0000256" key="4">
    <source>
        <dbReference type="ARBA" id="ARBA00023163"/>
    </source>
</evidence>
<evidence type="ECO:0000259" key="5">
    <source>
        <dbReference type="Pfam" id="PF01325"/>
    </source>
</evidence>
<dbReference type="GO" id="GO:0003677">
    <property type="term" value="F:DNA binding"/>
    <property type="evidence" value="ECO:0007669"/>
    <property type="project" value="UniProtKB-KW"/>
</dbReference>
<evidence type="ECO:0000313" key="7">
    <source>
        <dbReference type="EMBL" id="MBB6051469.1"/>
    </source>
</evidence>
<proteinExistence type="inferred from homology"/>
<evidence type="ECO:0000313" key="8">
    <source>
        <dbReference type="Proteomes" id="UP000520814"/>
    </source>
</evidence>
<dbReference type="InterPro" id="IPR036421">
    <property type="entry name" value="Fe_dep_repressor_sf"/>
</dbReference>
<dbReference type="GO" id="GO:0046983">
    <property type="term" value="F:protein dimerization activity"/>
    <property type="evidence" value="ECO:0007669"/>
    <property type="project" value="InterPro"/>
</dbReference>
<gene>
    <name evidence="7" type="ORF">HNQ39_003279</name>
</gene>
<dbReference type="Pfam" id="PF02742">
    <property type="entry name" value="Fe_dep_repr_C"/>
    <property type="match status" value="1"/>
</dbReference>
<dbReference type="Proteomes" id="UP000520814">
    <property type="component" value="Unassembled WGS sequence"/>
</dbReference>
<sequence length="146" mass="16441">MVNFERERHLGKATGDMLKAIHALQSDVTLAPPSAIAERTGTSRAFVTKMLQSMDREGLVCYTPYKGVRLTPDGERLARELSRHHRLLERFLTDILGFTPDGAHDEAERLEHVISEEFEERLAAFLNHPTTCPHGSPIPEHEGETK</sequence>
<dbReference type="SMART" id="SM00529">
    <property type="entry name" value="HTH_DTXR"/>
    <property type="match status" value="1"/>
</dbReference>
<keyword evidence="2" id="KW-0805">Transcription regulation</keyword>
<dbReference type="InterPro" id="IPR036390">
    <property type="entry name" value="WH_DNA-bd_sf"/>
</dbReference>
<comment type="caution">
    <text evidence="7">The sequence shown here is derived from an EMBL/GenBank/DDBJ whole genome shotgun (WGS) entry which is preliminary data.</text>
</comment>
<keyword evidence="3" id="KW-0238">DNA-binding</keyword>
<dbReference type="Pfam" id="PF01325">
    <property type="entry name" value="Fe_dep_repress"/>
    <property type="match status" value="1"/>
</dbReference>
<dbReference type="InterPro" id="IPR022689">
    <property type="entry name" value="Iron_dep_repressor"/>
</dbReference>
<dbReference type="GO" id="GO:0046914">
    <property type="term" value="F:transition metal ion binding"/>
    <property type="evidence" value="ECO:0007669"/>
    <property type="project" value="InterPro"/>
</dbReference>
<dbReference type="Gene3D" id="1.10.10.10">
    <property type="entry name" value="Winged helix-like DNA-binding domain superfamily/Winged helix DNA-binding domain"/>
    <property type="match status" value="1"/>
</dbReference>
<dbReference type="RefSeq" id="WP_184198483.1">
    <property type="nucleotide sequence ID" value="NZ_JACHGW010000003.1"/>
</dbReference>
<feature type="domain" description="HTH dtxR-type" evidence="5">
    <location>
        <begin position="10"/>
        <end position="68"/>
    </location>
</feature>
<comment type="similarity">
    <text evidence="1">Belongs to the DtxR/MntR family.</text>
</comment>
<evidence type="ECO:0000256" key="3">
    <source>
        <dbReference type="ARBA" id="ARBA00023125"/>
    </source>
</evidence>
<name>A0A7W9W6I0_ARMRO</name>
<evidence type="ECO:0000256" key="2">
    <source>
        <dbReference type="ARBA" id="ARBA00023015"/>
    </source>
</evidence>
<dbReference type="EMBL" id="JACHGW010000003">
    <property type="protein sequence ID" value="MBB6051469.1"/>
    <property type="molecule type" value="Genomic_DNA"/>
</dbReference>
<dbReference type="InterPro" id="IPR022687">
    <property type="entry name" value="HTH_DTXR"/>
</dbReference>
<accession>A0A7W9W6I0</accession>
<dbReference type="PANTHER" id="PTHR33238:SF7">
    <property type="entry name" value="IRON-DEPENDENT TRANSCRIPTIONAL REGULATOR"/>
    <property type="match status" value="1"/>
</dbReference>
<dbReference type="AlphaFoldDB" id="A0A7W9W6I0"/>